<dbReference type="EMBL" id="RDRE01000010">
    <property type="protein sequence ID" value="RMD18996.1"/>
    <property type="molecule type" value="Genomic_DNA"/>
</dbReference>
<evidence type="ECO:0000256" key="2">
    <source>
        <dbReference type="ARBA" id="ARBA00022630"/>
    </source>
</evidence>
<dbReference type="InterPro" id="IPR044152">
    <property type="entry name" value="YqjM-like"/>
</dbReference>
<dbReference type="Pfam" id="PF00724">
    <property type="entry name" value="Oxidored_FMN"/>
    <property type="match status" value="1"/>
</dbReference>
<dbReference type="Proteomes" id="UP000266886">
    <property type="component" value="Unassembled WGS sequence"/>
</dbReference>
<dbReference type="Gene3D" id="3.20.20.70">
    <property type="entry name" value="Aldolase class I"/>
    <property type="match status" value="1"/>
</dbReference>
<evidence type="ECO:0000313" key="8">
    <source>
        <dbReference type="Proteomes" id="UP000266886"/>
    </source>
</evidence>
<gene>
    <name evidence="7" type="ORF">EAW56_07585</name>
</gene>
<keyword evidence="5" id="KW-0560">Oxidoreductase</keyword>
<dbReference type="PANTHER" id="PTHR43303:SF4">
    <property type="entry name" value="NADPH DEHYDROGENASE C23G7.10C-RELATED"/>
    <property type="match status" value="1"/>
</dbReference>
<sequence>MLGRMRLSDTLTLRDLEIRNRIWLPPMCQYQASGRDGIPRSWHMVHYGARAAGGFGLIIAEASGVVPEGRISPFCAGIWSDEHAKAWAPIVDFVHEMGAAMGIQLGHAGRKASTYPMLPDNKGRGTVPPEEGGWETLGPSAIAADGQAVPRAMTLEEIRAVPGQFTQAAKHAVDAGFDLVEIHGAHGYLLHQFLSPMSNERDDEYGGDFDGRTRLLREVVDAVRAAIPEGMPLLVRLSATDWVEPDGWRAADSERLAPLLAEAGVDLIDVSTGGNVPADIPAAPGYQVDFARRVREASGLPTAAVGMLVDATQTQAILDREEADAVLIGRAALRNAGWAIDALRELGAVPAELPYPDSYFRGWDRAALQE</sequence>
<reference evidence="7 8" key="1">
    <citation type="submission" date="2018-10" db="EMBL/GenBank/DDBJ databases">
        <title>Whole genome sequence of Corynebacterium gottingense DSM 130494T.</title>
        <authorList>
            <person name="Bernier A.-M."/>
            <person name="Bernard K."/>
        </authorList>
    </citation>
    <scope>NUCLEOTIDE SEQUENCE [LARGE SCALE GENOMIC DNA]</scope>
    <source>
        <strain evidence="7 8">DSM 103494</strain>
    </source>
</reference>
<keyword evidence="8" id="KW-1185">Reference proteome</keyword>
<evidence type="ECO:0000256" key="1">
    <source>
        <dbReference type="ARBA" id="ARBA00001917"/>
    </source>
</evidence>
<dbReference type="InterPro" id="IPR001155">
    <property type="entry name" value="OxRdtase_FMN_N"/>
</dbReference>
<dbReference type="SUPFAM" id="SSF51395">
    <property type="entry name" value="FMN-linked oxidoreductases"/>
    <property type="match status" value="1"/>
</dbReference>
<evidence type="ECO:0000256" key="5">
    <source>
        <dbReference type="ARBA" id="ARBA00023002"/>
    </source>
</evidence>
<dbReference type="InterPro" id="IPR013785">
    <property type="entry name" value="Aldolase_TIM"/>
</dbReference>
<dbReference type="CDD" id="cd02932">
    <property type="entry name" value="OYE_YqiM_FMN"/>
    <property type="match status" value="1"/>
</dbReference>
<evidence type="ECO:0000256" key="4">
    <source>
        <dbReference type="ARBA" id="ARBA00022857"/>
    </source>
</evidence>
<protein>
    <submittedName>
        <fullName evidence="7">NADH:flavin oxidoreductase/NADH oxidase</fullName>
    </submittedName>
</protein>
<evidence type="ECO:0000259" key="6">
    <source>
        <dbReference type="Pfam" id="PF00724"/>
    </source>
</evidence>
<comment type="caution">
    <text evidence="7">The sequence shown here is derived from an EMBL/GenBank/DDBJ whole genome shotgun (WGS) entry which is preliminary data.</text>
</comment>
<evidence type="ECO:0000256" key="3">
    <source>
        <dbReference type="ARBA" id="ARBA00022643"/>
    </source>
</evidence>
<feature type="domain" description="NADH:flavin oxidoreductase/NADH oxidase N-terminal" evidence="6">
    <location>
        <begin position="11"/>
        <end position="339"/>
    </location>
</feature>
<dbReference type="PANTHER" id="PTHR43303">
    <property type="entry name" value="NADPH DEHYDROGENASE C23G7.10C-RELATED"/>
    <property type="match status" value="1"/>
</dbReference>
<proteinExistence type="predicted"/>
<accession>A0ABX9UIU6</accession>
<organism evidence="7 8">
    <name type="scientific">Corynebacterium gottingense</name>
    <dbReference type="NCBI Taxonomy" id="2041036"/>
    <lineage>
        <taxon>Bacteria</taxon>
        <taxon>Bacillati</taxon>
        <taxon>Actinomycetota</taxon>
        <taxon>Actinomycetes</taxon>
        <taxon>Mycobacteriales</taxon>
        <taxon>Corynebacteriaceae</taxon>
        <taxon>Corynebacterium</taxon>
    </lineage>
</organism>
<keyword evidence="3" id="KW-0288">FMN</keyword>
<keyword evidence="2" id="KW-0285">Flavoprotein</keyword>
<keyword evidence="4" id="KW-0521">NADP</keyword>
<name>A0ABX9UIU6_9CORY</name>
<evidence type="ECO:0000313" key="7">
    <source>
        <dbReference type="EMBL" id="RMD18996.1"/>
    </source>
</evidence>
<comment type="cofactor">
    <cofactor evidence="1">
        <name>FMN</name>
        <dbReference type="ChEBI" id="CHEBI:58210"/>
    </cofactor>
</comment>